<dbReference type="EMBL" id="OCPC01000010">
    <property type="protein sequence ID" value="SOE19050.1"/>
    <property type="molecule type" value="Genomic_DNA"/>
</dbReference>
<organism evidence="1 2">
    <name type="scientific">Hoeflea halophila</name>
    <dbReference type="NCBI Taxonomy" id="714899"/>
    <lineage>
        <taxon>Bacteria</taxon>
        <taxon>Pseudomonadati</taxon>
        <taxon>Pseudomonadota</taxon>
        <taxon>Alphaproteobacteria</taxon>
        <taxon>Hyphomicrobiales</taxon>
        <taxon>Rhizobiaceae</taxon>
        <taxon>Hoeflea</taxon>
    </lineage>
</organism>
<protein>
    <submittedName>
        <fullName evidence="1">Uncharacterized protein</fullName>
    </submittedName>
</protein>
<reference evidence="2" key="1">
    <citation type="submission" date="2017-08" db="EMBL/GenBank/DDBJ databases">
        <authorList>
            <person name="Varghese N."/>
            <person name="Submissions S."/>
        </authorList>
    </citation>
    <scope>NUCLEOTIDE SEQUENCE [LARGE SCALE GENOMIC DNA]</scope>
    <source>
        <strain evidence="2">KCTC 23107</strain>
    </source>
</reference>
<dbReference type="Proteomes" id="UP000219465">
    <property type="component" value="Unassembled WGS sequence"/>
</dbReference>
<dbReference type="AlphaFoldDB" id="A0A286IG18"/>
<name>A0A286IG18_9HYPH</name>
<sequence>MAKALASTAVNTGTMTMGHGDSVLIFSLAELKCLSELEIKPDEHGLVKISKALNCG</sequence>
<keyword evidence="2" id="KW-1185">Reference proteome</keyword>
<proteinExistence type="predicted"/>
<evidence type="ECO:0000313" key="2">
    <source>
        <dbReference type="Proteomes" id="UP000219465"/>
    </source>
</evidence>
<gene>
    <name evidence="1" type="ORF">SAMN05877838_4001</name>
</gene>
<evidence type="ECO:0000313" key="1">
    <source>
        <dbReference type="EMBL" id="SOE19050.1"/>
    </source>
</evidence>
<accession>A0A286IG18</accession>